<evidence type="ECO:0000313" key="4">
    <source>
        <dbReference type="Proteomes" id="UP000627369"/>
    </source>
</evidence>
<evidence type="ECO:0008006" key="5">
    <source>
        <dbReference type="Google" id="ProtNLM"/>
    </source>
</evidence>
<dbReference type="Gene3D" id="2.60.40.3950">
    <property type="match status" value="1"/>
</dbReference>
<dbReference type="InterPro" id="IPR017853">
    <property type="entry name" value="GH"/>
</dbReference>
<dbReference type="PANTHER" id="PTHR37836:SF2">
    <property type="entry name" value="DUF4038 DOMAIN-CONTAINING PROTEIN"/>
    <property type="match status" value="1"/>
</dbReference>
<dbReference type="Pfam" id="PF16586">
    <property type="entry name" value="DUF5060"/>
    <property type="match status" value="1"/>
</dbReference>
<reference evidence="3" key="1">
    <citation type="journal article" date="2014" name="Int. J. Syst. Evol. Microbiol.">
        <title>Complete genome sequence of Corynebacterium casei LMG S-19264T (=DSM 44701T), isolated from a smear-ripened cheese.</title>
        <authorList>
            <consortium name="US DOE Joint Genome Institute (JGI-PGF)"/>
            <person name="Walter F."/>
            <person name="Albersmeier A."/>
            <person name="Kalinowski J."/>
            <person name="Ruckert C."/>
        </authorList>
    </citation>
    <scope>NUCLEOTIDE SEQUENCE</scope>
    <source>
        <strain evidence="3">CGMCC 4.7398</strain>
    </source>
</reference>
<gene>
    <name evidence="3" type="ORF">GCM10017772_30340</name>
</gene>
<evidence type="ECO:0000259" key="2">
    <source>
        <dbReference type="Pfam" id="PF18310"/>
    </source>
</evidence>
<dbReference type="Gene3D" id="3.20.20.80">
    <property type="entry name" value="Glycosidases"/>
    <property type="match status" value="1"/>
</dbReference>
<reference evidence="3" key="2">
    <citation type="submission" date="2020-09" db="EMBL/GenBank/DDBJ databases">
        <authorList>
            <person name="Sun Q."/>
            <person name="Zhou Y."/>
        </authorList>
    </citation>
    <scope>NUCLEOTIDE SEQUENCE</scope>
    <source>
        <strain evidence="3">CGMCC 4.7398</strain>
    </source>
</reference>
<dbReference type="PANTHER" id="PTHR37836">
    <property type="entry name" value="LMO1036 PROTEIN"/>
    <property type="match status" value="1"/>
</dbReference>
<protein>
    <recommendedName>
        <fullName evidence="5">DUF5060 domain-containing protein</fullName>
    </recommendedName>
</protein>
<evidence type="ECO:0000313" key="3">
    <source>
        <dbReference type="EMBL" id="GHH75023.1"/>
    </source>
</evidence>
<dbReference type="Proteomes" id="UP000627369">
    <property type="component" value="Unassembled WGS sequence"/>
</dbReference>
<sequence length="580" mass="65904">MPGDVDADIAARMLLAAWEGLQFQWHHGPPFDIRAHIEWHIRAPGAEGARVTRPRPPCRTISKEAAHVPNETTRFGAEDMVTQGSARCRAPGPTSQWDVVELELHGPAQGNPFVDVDLWATFSRGDRVVRVGGFYDGDGVYRVRMLAEEEGTWHFTTGSTAPSLDGIEGDVVVVAARPRQHGPVRPDGFHFRHADGTRHRPWGTTAYAWTHQSPALQQQTLATLAESPFTKIRMCLLPKSYLFNTDEPDRFPFPATNEGFDHTRFDVKFYRHLETRIGQLAALGVQADLILFHPYDRWGFANLGPVVDERLVTYTVRRLAAYSNVWWSMANEYDLIAAKSVDDWERLARVVVREDPHDHLLSIHNCFEFYDHTRPWITHASTQRVDVYRTAENTDQWRERWGKPVVIDECGYEGDVEYGWGNLTGEELVRRFWEGAVRGGYVGHGETYLNEREELWWSKGGELIGTSPERMAFLERVVAESPTGVLDPFASDWDLPWGGVPGRYVVGYLGFSRPRYRNVDLPPGTFRVDVIDTWEMTVEALPGTHTRHVLVPLPGRPYMAIRLVRVDPPAQVEPLVQVKQ</sequence>
<comment type="caution">
    <text evidence="3">The sequence shown here is derived from an EMBL/GenBank/DDBJ whole genome shotgun (WGS) entry which is preliminary data.</text>
</comment>
<dbReference type="AlphaFoldDB" id="A0A919FYZ3"/>
<name>A0A919FYZ3_9MICO</name>
<dbReference type="GO" id="GO:0005975">
    <property type="term" value="P:carbohydrate metabolic process"/>
    <property type="evidence" value="ECO:0007669"/>
    <property type="project" value="UniProtKB-ARBA"/>
</dbReference>
<feature type="domain" description="DUF5060" evidence="1">
    <location>
        <begin position="95"/>
        <end position="159"/>
    </location>
</feature>
<dbReference type="SUPFAM" id="SSF48498">
    <property type="entry name" value="Tetracyclin repressor-like, C-terminal domain"/>
    <property type="match status" value="1"/>
</dbReference>
<accession>A0A919FYZ3</accession>
<dbReference type="InterPro" id="IPR036271">
    <property type="entry name" value="Tet_transcr_reg_TetR-rel_C_sf"/>
</dbReference>
<feature type="domain" description="DUF5605" evidence="2">
    <location>
        <begin position="493"/>
        <end position="563"/>
    </location>
</feature>
<keyword evidence="4" id="KW-1185">Reference proteome</keyword>
<dbReference type="SUPFAM" id="SSF51445">
    <property type="entry name" value="(Trans)glycosidases"/>
    <property type="match status" value="1"/>
</dbReference>
<organism evidence="3 4">
    <name type="scientific">Promicromonospora soli</name>
    <dbReference type="NCBI Taxonomy" id="2035533"/>
    <lineage>
        <taxon>Bacteria</taxon>
        <taxon>Bacillati</taxon>
        <taxon>Actinomycetota</taxon>
        <taxon>Actinomycetes</taxon>
        <taxon>Micrococcales</taxon>
        <taxon>Promicromonosporaceae</taxon>
        <taxon>Promicromonospora</taxon>
    </lineage>
</organism>
<dbReference type="Pfam" id="PF18310">
    <property type="entry name" value="DUF5605"/>
    <property type="match status" value="1"/>
</dbReference>
<dbReference type="InterPro" id="IPR013783">
    <property type="entry name" value="Ig-like_fold"/>
</dbReference>
<dbReference type="RefSeq" id="WP_229872480.1">
    <property type="nucleotide sequence ID" value="NZ_BNAS01000004.1"/>
</dbReference>
<dbReference type="Gene3D" id="2.60.40.10">
    <property type="entry name" value="Immunoglobulins"/>
    <property type="match status" value="1"/>
</dbReference>
<evidence type="ECO:0000259" key="1">
    <source>
        <dbReference type="Pfam" id="PF16586"/>
    </source>
</evidence>
<dbReference type="InterPro" id="IPR032260">
    <property type="entry name" value="DUF5060"/>
</dbReference>
<dbReference type="InterPro" id="IPR041239">
    <property type="entry name" value="DUF5605"/>
</dbReference>
<dbReference type="EMBL" id="BNAS01000004">
    <property type="protein sequence ID" value="GHH75023.1"/>
    <property type="molecule type" value="Genomic_DNA"/>
</dbReference>
<proteinExistence type="predicted"/>